<gene>
    <name evidence="1" type="ORF">PI23P_08535</name>
</gene>
<sequence length="33" mass="3922">MKPVIISLFFDVLQLKSKIESAINKNVFFMWSF</sequence>
<reference evidence="1 2" key="1">
    <citation type="submission" date="2006-02" db="EMBL/GenBank/DDBJ databases">
        <authorList>
            <person name="Murray A."/>
            <person name="Staley J."/>
            <person name="Ferriera S."/>
            <person name="Johnson J."/>
            <person name="Kravitz S."/>
            <person name="Halpern A."/>
            <person name="Remington K."/>
            <person name="Beeson K."/>
            <person name="Tran B."/>
            <person name="Rogers Y.-H."/>
            <person name="Friedman R."/>
            <person name="Venter J.C."/>
        </authorList>
    </citation>
    <scope>NUCLEOTIDE SEQUENCE [LARGE SCALE GENOMIC DNA]</scope>
    <source>
        <strain evidence="1 2">23-P</strain>
    </source>
</reference>
<dbReference type="Proteomes" id="UP000003053">
    <property type="component" value="Unassembled WGS sequence"/>
</dbReference>
<evidence type="ECO:0000313" key="2">
    <source>
        <dbReference type="Proteomes" id="UP000003053"/>
    </source>
</evidence>
<evidence type="ECO:0000313" key="1">
    <source>
        <dbReference type="EMBL" id="EAR12659.1"/>
    </source>
</evidence>
<dbReference type="AlphaFoldDB" id="A4BZR6"/>
<accession>A4BZR6</accession>
<comment type="caution">
    <text evidence="1">The sequence shown here is derived from an EMBL/GenBank/DDBJ whole genome shotgun (WGS) entry which is preliminary data.</text>
</comment>
<name>A4BZR6_9FLAO</name>
<keyword evidence="2" id="KW-1185">Reference proteome</keyword>
<dbReference type="EMBL" id="AAOG01000002">
    <property type="protein sequence ID" value="EAR12659.1"/>
    <property type="molecule type" value="Genomic_DNA"/>
</dbReference>
<protein>
    <submittedName>
        <fullName evidence="1">Uncharacterized protein</fullName>
    </submittedName>
</protein>
<dbReference type="HOGENOM" id="CLU_3383206_0_0_10"/>
<proteinExistence type="predicted"/>
<organism evidence="1 2">
    <name type="scientific">Polaribacter irgensii 23-P</name>
    <dbReference type="NCBI Taxonomy" id="313594"/>
    <lineage>
        <taxon>Bacteria</taxon>
        <taxon>Pseudomonadati</taxon>
        <taxon>Bacteroidota</taxon>
        <taxon>Flavobacteriia</taxon>
        <taxon>Flavobacteriales</taxon>
        <taxon>Flavobacteriaceae</taxon>
    </lineage>
</organism>